<accession>A0A8X7U7X2</accession>
<dbReference type="EMBL" id="JAAMPC010000013">
    <property type="protein sequence ID" value="KAG2267601.1"/>
    <property type="molecule type" value="Genomic_DNA"/>
</dbReference>
<gene>
    <name evidence="1" type="ORF">Bca52824_062156</name>
</gene>
<dbReference type="AlphaFoldDB" id="A0A8X7U7X2"/>
<proteinExistence type="predicted"/>
<reference evidence="1 2" key="1">
    <citation type="submission" date="2020-02" db="EMBL/GenBank/DDBJ databases">
        <authorList>
            <person name="Ma Q."/>
            <person name="Huang Y."/>
            <person name="Song X."/>
            <person name="Pei D."/>
        </authorList>
    </citation>
    <scope>NUCLEOTIDE SEQUENCE [LARGE SCALE GENOMIC DNA]</scope>
    <source>
        <strain evidence="1">Sxm20200214</strain>
        <tissue evidence="1">Leaf</tissue>
    </source>
</reference>
<organism evidence="1 2">
    <name type="scientific">Brassica carinata</name>
    <name type="common">Ethiopian mustard</name>
    <name type="synonym">Abyssinian cabbage</name>
    <dbReference type="NCBI Taxonomy" id="52824"/>
    <lineage>
        <taxon>Eukaryota</taxon>
        <taxon>Viridiplantae</taxon>
        <taxon>Streptophyta</taxon>
        <taxon>Embryophyta</taxon>
        <taxon>Tracheophyta</taxon>
        <taxon>Spermatophyta</taxon>
        <taxon>Magnoliopsida</taxon>
        <taxon>eudicotyledons</taxon>
        <taxon>Gunneridae</taxon>
        <taxon>Pentapetalae</taxon>
        <taxon>rosids</taxon>
        <taxon>malvids</taxon>
        <taxon>Brassicales</taxon>
        <taxon>Brassicaceae</taxon>
        <taxon>Brassiceae</taxon>
        <taxon>Brassica</taxon>
    </lineage>
</organism>
<comment type="caution">
    <text evidence="1">The sequence shown here is derived from an EMBL/GenBank/DDBJ whole genome shotgun (WGS) entry which is preliminary data.</text>
</comment>
<evidence type="ECO:0000313" key="1">
    <source>
        <dbReference type="EMBL" id="KAG2267601.1"/>
    </source>
</evidence>
<name>A0A8X7U7X2_BRACI</name>
<evidence type="ECO:0000313" key="2">
    <source>
        <dbReference type="Proteomes" id="UP000886595"/>
    </source>
</evidence>
<protein>
    <submittedName>
        <fullName evidence="1">Uncharacterized protein</fullName>
    </submittedName>
</protein>
<keyword evidence="2" id="KW-1185">Reference proteome</keyword>
<sequence length="156" mass="17086">MSVAAPRDTTDALGMTRIWEDRTAAVTKDELALLFIGAGHLWPRYDITYVSGKDINIGAVIGGEACVLQSFRHEEMWVWAVITQILRQCGVFLPPIGVVDKKGCIRTFDMRALIAATTSPPLAVASTSQPLISTSSGPTRERAICQTTRYSHHRAD</sequence>
<dbReference type="Proteomes" id="UP000886595">
    <property type="component" value="Unassembled WGS sequence"/>
</dbReference>